<feature type="signal peptide" evidence="1">
    <location>
        <begin position="1"/>
        <end position="20"/>
    </location>
</feature>
<reference evidence="2 3" key="1">
    <citation type="submission" date="2023-08" db="EMBL/GenBank/DDBJ databases">
        <title>Characterization of two Paracoccaceae strains isolated from Phycosphere and proposal of Xinfangfangia lacusdiani sp. nov.</title>
        <authorList>
            <person name="Deng Y."/>
            <person name="Zhang Y.Q."/>
        </authorList>
    </citation>
    <scope>NUCLEOTIDE SEQUENCE [LARGE SCALE GENOMIC DNA]</scope>
    <source>
        <strain evidence="2 3">CPCC 101601</strain>
    </source>
</reference>
<dbReference type="RefSeq" id="WP_306680396.1">
    <property type="nucleotide sequence ID" value="NZ_JAVDBT010000008.1"/>
</dbReference>
<feature type="chain" id="PRO_5045370763" description="D-galactarate dehydratase" evidence="1">
    <location>
        <begin position="21"/>
        <end position="151"/>
    </location>
</feature>
<gene>
    <name evidence="2" type="ORF">Q9295_09895</name>
</gene>
<proteinExistence type="predicted"/>
<evidence type="ECO:0000313" key="3">
    <source>
        <dbReference type="Proteomes" id="UP001239680"/>
    </source>
</evidence>
<organism evidence="2 3">
    <name type="scientific">Pseudogemmobacter lacusdianii</name>
    <dbReference type="NCBI Taxonomy" id="3069608"/>
    <lineage>
        <taxon>Bacteria</taxon>
        <taxon>Pseudomonadati</taxon>
        <taxon>Pseudomonadota</taxon>
        <taxon>Alphaproteobacteria</taxon>
        <taxon>Rhodobacterales</taxon>
        <taxon>Paracoccaceae</taxon>
        <taxon>Pseudogemmobacter</taxon>
    </lineage>
</organism>
<accession>A0ABU0VYT3</accession>
<dbReference type="PROSITE" id="PS51257">
    <property type="entry name" value="PROKAR_LIPOPROTEIN"/>
    <property type="match status" value="1"/>
</dbReference>
<keyword evidence="1" id="KW-0732">Signal</keyword>
<sequence>MRLYLVPVLLLSLAACSALPGRKAAPADPGLATEFASPVQTQPLAGLGSGQSVAALDTTSAAEKQAALAAGASGGALGTQVVALGSPADAGLWVQTSLVSKVQKGSVRAPNGKVLAVELRPGSGAALMSLSAYQALGISLTDLPQMTILGS</sequence>
<keyword evidence="3" id="KW-1185">Reference proteome</keyword>
<dbReference type="Proteomes" id="UP001239680">
    <property type="component" value="Unassembled WGS sequence"/>
</dbReference>
<evidence type="ECO:0000256" key="1">
    <source>
        <dbReference type="SAM" id="SignalP"/>
    </source>
</evidence>
<name>A0ABU0VYT3_9RHOB</name>
<dbReference type="EMBL" id="JAVDBT010000008">
    <property type="protein sequence ID" value="MDQ2066688.1"/>
    <property type="molecule type" value="Genomic_DNA"/>
</dbReference>
<protein>
    <recommendedName>
        <fullName evidence="4">D-galactarate dehydratase</fullName>
    </recommendedName>
</protein>
<evidence type="ECO:0000313" key="2">
    <source>
        <dbReference type="EMBL" id="MDQ2066688.1"/>
    </source>
</evidence>
<evidence type="ECO:0008006" key="4">
    <source>
        <dbReference type="Google" id="ProtNLM"/>
    </source>
</evidence>
<comment type="caution">
    <text evidence="2">The sequence shown here is derived from an EMBL/GenBank/DDBJ whole genome shotgun (WGS) entry which is preliminary data.</text>
</comment>